<dbReference type="Gene3D" id="1.10.287.1490">
    <property type="match status" value="2"/>
</dbReference>
<dbReference type="GO" id="GO:0006406">
    <property type="term" value="P:mRNA export from nucleus"/>
    <property type="evidence" value="ECO:0007669"/>
    <property type="project" value="TreeGrafter"/>
</dbReference>
<feature type="region of interest" description="Disordered" evidence="5">
    <location>
        <begin position="1655"/>
        <end position="1818"/>
    </location>
</feature>
<reference evidence="9 10" key="1">
    <citation type="journal article" date="2014" name="PLoS Genet.">
        <title>Analysis of the Phlebiopsis gigantea genome, transcriptome and secretome provides insight into its pioneer colonization strategies of wood.</title>
        <authorList>
            <person name="Hori C."/>
            <person name="Ishida T."/>
            <person name="Igarashi K."/>
            <person name="Samejima M."/>
            <person name="Suzuki H."/>
            <person name="Master E."/>
            <person name="Ferreira P."/>
            <person name="Ruiz-Duenas F.J."/>
            <person name="Held B."/>
            <person name="Canessa P."/>
            <person name="Larrondo L.F."/>
            <person name="Schmoll M."/>
            <person name="Druzhinina I.S."/>
            <person name="Kubicek C.P."/>
            <person name="Gaskell J.A."/>
            <person name="Kersten P."/>
            <person name="St John F."/>
            <person name="Glasner J."/>
            <person name="Sabat G."/>
            <person name="Splinter BonDurant S."/>
            <person name="Syed K."/>
            <person name="Yadav J."/>
            <person name="Mgbeahuruike A.C."/>
            <person name="Kovalchuk A."/>
            <person name="Asiegbu F.O."/>
            <person name="Lackner G."/>
            <person name="Hoffmeister D."/>
            <person name="Rencoret J."/>
            <person name="Gutierrez A."/>
            <person name="Sun H."/>
            <person name="Lindquist E."/>
            <person name="Barry K."/>
            <person name="Riley R."/>
            <person name="Grigoriev I.V."/>
            <person name="Henrissat B."/>
            <person name="Kues U."/>
            <person name="Berka R.M."/>
            <person name="Martinez A.T."/>
            <person name="Covert S.F."/>
            <person name="Blanchette R.A."/>
            <person name="Cullen D."/>
        </authorList>
    </citation>
    <scope>NUCLEOTIDE SEQUENCE [LARGE SCALE GENOMIC DNA]</scope>
    <source>
        <strain evidence="9 10">11061_1 CR5-6</strain>
    </source>
</reference>
<accession>A0A0C3SDH8</accession>
<feature type="domain" description="Nucleoprotein TPR/MLP1-2" evidence="6">
    <location>
        <begin position="982"/>
        <end position="1108"/>
    </location>
</feature>
<comment type="subcellular location">
    <subcellularLocation>
        <location evidence="1">Nucleus</location>
    </subcellularLocation>
</comment>
<dbReference type="Pfam" id="PF25481">
    <property type="entry name" value="Nucleoprot-TPR"/>
    <property type="match status" value="1"/>
</dbReference>
<protein>
    <submittedName>
        <fullName evidence="9">Uncharacterized protein</fullName>
    </submittedName>
</protein>
<evidence type="ECO:0000259" key="6">
    <source>
        <dbReference type="Pfam" id="PF07926"/>
    </source>
</evidence>
<keyword evidence="2 4" id="KW-0175">Coiled coil</keyword>
<feature type="compositionally biased region" description="Low complexity" evidence="5">
    <location>
        <begin position="1658"/>
        <end position="1716"/>
    </location>
</feature>
<evidence type="ECO:0000259" key="8">
    <source>
        <dbReference type="Pfam" id="PF25785"/>
    </source>
</evidence>
<dbReference type="HOGENOM" id="CLU_001937_0_0_1"/>
<feature type="coiled-coil region" evidence="4">
    <location>
        <begin position="1159"/>
        <end position="1197"/>
    </location>
</feature>
<dbReference type="PANTHER" id="PTHR18898">
    <property type="entry name" value="NUCLEOPROTEIN TPR-RELATED"/>
    <property type="match status" value="1"/>
</dbReference>
<keyword evidence="10" id="KW-1185">Reference proteome</keyword>
<dbReference type="EMBL" id="KN840463">
    <property type="protein sequence ID" value="KIP09685.1"/>
    <property type="molecule type" value="Genomic_DNA"/>
</dbReference>
<evidence type="ECO:0000313" key="10">
    <source>
        <dbReference type="Proteomes" id="UP000053257"/>
    </source>
</evidence>
<feature type="coiled-coil region" evidence="4">
    <location>
        <begin position="1599"/>
        <end position="1655"/>
    </location>
</feature>
<feature type="domain" description="Nucleoprotein TPR/MPL1" evidence="7">
    <location>
        <begin position="101"/>
        <end position="178"/>
    </location>
</feature>
<dbReference type="PANTHER" id="PTHR18898:SF2">
    <property type="entry name" value="NUCLEOPROTEIN TPR"/>
    <property type="match status" value="1"/>
</dbReference>
<feature type="compositionally biased region" description="Basic and acidic residues" evidence="5">
    <location>
        <begin position="587"/>
        <end position="597"/>
    </location>
</feature>
<feature type="coiled-coil region" evidence="4">
    <location>
        <begin position="1483"/>
        <end position="1524"/>
    </location>
</feature>
<feature type="coiled-coil region" evidence="4">
    <location>
        <begin position="370"/>
        <end position="449"/>
    </location>
</feature>
<feature type="compositionally biased region" description="Polar residues" evidence="5">
    <location>
        <begin position="777"/>
        <end position="786"/>
    </location>
</feature>
<evidence type="ECO:0000256" key="1">
    <source>
        <dbReference type="ARBA" id="ARBA00004123"/>
    </source>
</evidence>
<feature type="coiled-coil region" evidence="4">
    <location>
        <begin position="936"/>
        <end position="970"/>
    </location>
</feature>
<dbReference type="InterPro" id="IPR057974">
    <property type="entry name" value="NUA/TPR/MLP1-2-like_dom"/>
</dbReference>
<dbReference type="Pfam" id="PF07926">
    <property type="entry name" value="TPR_MLP1_2"/>
    <property type="match status" value="1"/>
</dbReference>
<organism evidence="9 10">
    <name type="scientific">Phlebiopsis gigantea (strain 11061_1 CR5-6)</name>
    <name type="common">White-rot fungus</name>
    <name type="synonym">Peniophora gigantea</name>
    <dbReference type="NCBI Taxonomy" id="745531"/>
    <lineage>
        <taxon>Eukaryota</taxon>
        <taxon>Fungi</taxon>
        <taxon>Dikarya</taxon>
        <taxon>Basidiomycota</taxon>
        <taxon>Agaricomycotina</taxon>
        <taxon>Agaricomycetes</taxon>
        <taxon>Polyporales</taxon>
        <taxon>Phanerochaetaceae</taxon>
        <taxon>Phlebiopsis</taxon>
    </lineage>
</organism>
<proteinExistence type="predicted"/>
<feature type="compositionally biased region" description="Basic and acidic residues" evidence="5">
    <location>
        <begin position="787"/>
        <end position="796"/>
    </location>
</feature>
<dbReference type="OrthoDB" id="343070at2759"/>
<feature type="compositionally biased region" description="Basic and acidic residues" evidence="5">
    <location>
        <begin position="1791"/>
        <end position="1800"/>
    </location>
</feature>
<evidence type="ECO:0000256" key="3">
    <source>
        <dbReference type="ARBA" id="ARBA00023242"/>
    </source>
</evidence>
<gene>
    <name evidence="9" type="ORF">PHLGIDRAFT_102420</name>
</gene>
<feature type="compositionally biased region" description="Low complexity" evidence="5">
    <location>
        <begin position="1751"/>
        <end position="1773"/>
    </location>
</feature>
<evidence type="ECO:0000259" key="7">
    <source>
        <dbReference type="Pfam" id="PF25481"/>
    </source>
</evidence>
<feature type="compositionally biased region" description="Low complexity" evidence="5">
    <location>
        <begin position="1056"/>
        <end position="1066"/>
    </location>
</feature>
<feature type="coiled-coil region" evidence="4">
    <location>
        <begin position="1221"/>
        <end position="1319"/>
    </location>
</feature>
<feature type="coiled-coil region" evidence="4">
    <location>
        <begin position="212"/>
        <end position="282"/>
    </location>
</feature>
<feature type="coiled-coil region" evidence="4">
    <location>
        <begin position="641"/>
        <end position="724"/>
    </location>
</feature>
<dbReference type="GO" id="GO:0017056">
    <property type="term" value="F:structural constituent of nuclear pore"/>
    <property type="evidence" value="ECO:0007669"/>
    <property type="project" value="TreeGrafter"/>
</dbReference>
<dbReference type="InterPro" id="IPR057577">
    <property type="entry name" value="Nucleoprot-TPR/MLP1_dom"/>
</dbReference>
<dbReference type="Pfam" id="PF25785">
    <property type="entry name" value="TPR"/>
    <property type="match status" value="1"/>
</dbReference>
<dbReference type="Proteomes" id="UP000053257">
    <property type="component" value="Unassembled WGS sequence"/>
</dbReference>
<evidence type="ECO:0000256" key="4">
    <source>
        <dbReference type="SAM" id="Coils"/>
    </source>
</evidence>
<evidence type="ECO:0000256" key="2">
    <source>
        <dbReference type="ARBA" id="ARBA00023054"/>
    </source>
</evidence>
<feature type="coiled-coil region" evidence="4">
    <location>
        <begin position="33"/>
        <end position="130"/>
    </location>
</feature>
<evidence type="ECO:0000313" key="9">
    <source>
        <dbReference type="EMBL" id="KIP09685.1"/>
    </source>
</evidence>
<dbReference type="GO" id="GO:0005643">
    <property type="term" value="C:nuclear pore"/>
    <property type="evidence" value="ECO:0007669"/>
    <property type="project" value="TreeGrafter"/>
</dbReference>
<feature type="region of interest" description="Disordered" evidence="5">
    <location>
        <begin position="1047"/>
        <end position="1071"/>
    </location>
</feature>
<feature type="compositionally biased region" description="Low complexity" evidence="5">
    <location>
        <begin position="1723"/>
        <end position="1738"/>
    </location>
</feature>
<name>A0A0C3SDH8_PHLG1</name>
<feature type="region of interest" description="Disordered" evidence="5">
    <location>
        <begin position="777"/>
        <end position="796"/>
    </location>
</feature>
<feature type="coiled-coil region" evidence="4">
    <location>
        <begin position="504"/>
        <end position="561"/>
    </location>
</feature>
<feature type="domain" description="NUA/TPR/MLP1-2-like" evidence="8">
    <location>
        <begin position="415"/>
        <end position="516"/>
    </location>
</feature>
<dbReference type="GO" id="GO:0006606">
    <property type="term" value="P:protein import into nucleus"/>
    <property type="evidence" value="ECO:0007669"/>
    <property type="project" value="InterPro"/>
</dbReference>
<evidence type="ECO:0000256" key="5">
    <source>
        <dbReference type="SAM" id="MobiDB-lite"/>
    </source>
</evidence>
<feature type="region of interest" description="Disordered" evidence="5">
    <location>
        <begin position="570"/>
        <end position="597"/>
    </location>
</feature>
<feature type="coiled-coil region" evidence="4">
    <location>
        <begin position="1363"/>
        <end position="1457"/>
    </location>
</feature>
<dbReference type="STRING" id="745531.A0A0C3SDH8"/>
<sequence length="1818" mass="201297">MQNELRQTKQEKEAILASKIALEVQLASVSTSQTSTSTEVESLKHRIEDVEREKRDLVGVVSRLKEDAAQREEEIQTLRSNLKQARQDYQALESQTRELKSTETSTKFKLDSLSQQLQLARDEAERTSADFTAKSEEFAKYRRTKHAEFAQLQAAHDSLVQTHAATESSLKTLQSSYNAQSHQHMQALTRIQDLTGQLAEQEATYSAEAAGLKRLVEMMEEREAQAKAIVENIEKEWAGVGARAERREVLLREEIENERQRAEEAEDNLAELQKVLERVDRGEFPVPTAGASMPSTPARGLFSTPGNTSGEILGMEGMMGLSPTVAIASRAQKSGKTFTEVYADHIKLQEEYTKKCAEYDHMDRTLAVVLAQIEERAPVLAQQRQEYERLQSEASLLASQLTQALAERDASQAAAEENGQKLARNTRENDLLNQQLNDLGRQVQTLLKEVGRRQDPTIPSDDELEADTTVQPASTIDEVITNNLVLFKSIPALQEQNMKLLKVARDLGSKMESHEQELRQELEAEQQVALQEAFAAVKELQDQLENQKKSAEVTIQAYVKERDALKTMAARQRGGAASGPRTNGVNGHDEEMRDDTETTKELMEIRSQFEVYKTEMGADSGTLREELISSRREASQAVAQLAKANAKIEYLTDRQRMLQDQNAMQSKDIDNFSKRNQELYDQYTRIEIECHRVSDDLLSSTSLVEQLRNETANLRAEKNIWESVQARLVDDNKSLAMERSHLSDLMANVQRMHQDLERSGENDRRRLESQIHMMENQTQDLRSQLSQERDAARHSGLQRDLELKDLRIRIDKLSEDHTKTREALVAAETSKKHLEDQVEQITRQLRGNEEKLAVYERRASGAPATNSTGDDNLSSEQQLEAEIADLRSALKVAEVDLATAKTHVQQFQDISEANETALARLTGTYDEYKVLTDAQLVSRESENNALQARLETAQEELSQLTQKITELQRTFDTERTAWLQDKKTLEGTIFELTTSERSSENDRLSREDEVRQLEERARAAEDRYGREVLVHAEAIKTVDSLRQQLTKAQSTSRDNLAAAETAQAKLEASESSWKQQKEALDKEITALKDRADDLLKQNNLLHSHLEEVNTKAARIRDAAAAAPSLSADDSTDDDDTKLSELRSVVSYLRKEKGIVDLQLELSKQESTRLRTQVDHLEKALEKTRQALSEERERAVEAAASEAQHAELVERINQLTILRESNATLRAECDSHAKRAKALETKLQQLSSELDPTKEQLRMAKAELEARNQQIRRLEDECSKWQERNTSLLSKYDRIDPAEMQSLKDQIEALTAAKEGLEAAQATHTERVAYLEAQNRKNVEVGKKNNEIMKRRISSVEHERTEQVNKLQAELDLVVAERDALKSAPAPESSSSREQELTQQLEALHKEKASLESQIAGLQAPAATAVNSVPDAEMATKLAHAEKERDELRAERANWVVLSAKPEGPEGAEKEALVKSRDEALAQTKAAKERTNQLATEINKLRAQIHHLNSELQKARAAAAEEAQKAAVSTKAAVDSALAQQKAAGQADTATTDRLQEELRNLEERLKKQHAEELARAVDAARAASSINPDQQAAIDAVVAARLQEVHAKHEQEIEAAIERGRLEAGAKSRLKDSQLLRANARLKDLEAQLAQYTSGTVTQQGKPPAAAAAKPAPAAQANAGAKATPASTSAAAAKSAAPAQGQKAAGPAGPAQTRPGGLPPRPGALSAGRGRGAAVRGGTARGGAPGLSIRGAAPSASEASPAAPGPSDSISIAGAASKRPREEGEASGDDSLAKRLKPEGAKPVQLQRNRVPPPPPSS</sequence>
<dbReference type="InterPro" id="IPR012929">
    <property type="entry name" value="Nucleoprot-TPR/MLP1-2_dom"/>
</dbReference>
<keyword evidence="3" id="KW-0539">Nucleus</keyword>